<dbReference type="AlphaFoldDB" id="A0AA37NBR6"/>
<dbReference type="EMBL" id="BQNL01000001">
    <property type="protein sequence ID" value="GKH13179.1"/>
    <property type="molecule type" value="Genomic_DNA"/>
</dbReference>
<dbReference type="CDD" id="cd06462">
    <property type="entry name" value="Peptidase_S24_S26"/>
    <property type="match status" value="1"/>
</dbReference>
<name>A0AA37NBR6_BACUN</name>
<accession>A0AA37NBR6</accession>
<evidence type="ECO:0000313" key="1">
    <source>
        <dbReference type="EMBL" id="GKH13179.1"/>
    </source>
</evidence>
<dbReference type="Proteomes" id="UP001055048">
    <property type="component" value="Unassembled WGS sequence"/>
</dbReference>
<dbReference type="RefSeq" id="WP_244074372.1">
    <property type="nucleotide sequence ID" value="NZ_BQNL01000001.1"/>
</dbReference>
<reference evidence="1" key="1">
    <citation type="submission" date="2022-01" db="EMBL/GenBank/DDBJ databases">
        <title>Novel bile acid biosynthetic pathways are enriched in the microbiome of centenarians.</title>
        <authorList>
            <person name="Sato Y."/>
            <person name="Atarashi K."/>
            <person name="Plichta R.D."/>
            <person name="Arai Y."/>
            <person name="Sasajima S."/>
            <person name="Kearney M.S."/>
            <person name="Suda W."/>
            <person name="Takeshita K."/>
            <person name="Sasaki T."/>
            <person name="Okamoto S."/>
            <person name="Skelly N.A."/>
            <person name="Okamura Y."/>
            <person name="Vlamakis H."/>
            <person name="Li Y."/>
            <person name="Tanoue T."/>
            <person name="Takei H."/>
            <person name="Nittono H."/>
            <person name="Narushima S."/>
            <person name="Irie J."/>
            <person name="Itoh H."/>
            <person name="Moriya K."/>
            <person name="Sugiura Y."/>
            <person name="Suematsu M."/>
            <person name="Moritoki N."/>
            <person name="Shibata S."/>
            <person name="Littman R.D."/>
            <person name="Fischbach A.M."/>
            <person name="Uwamino Y."/>
            <person name="Inoue T."/>
            <person name="Honda A."/>
            <person name="Hattori M."/>
            <person name="Murai T."/>
            <person name="Xavier J.R."/>
            <person name="Hirose N."/>
            <person name="Honda K."/>
        </authorList>
    </citation>
    <scope>NUCLEOTIDE SEQUENCE</scope>
    <source>
        <strain evidence="1">CE91-St12</strain>
    </source>
</reference>
<evidence type="ECO:0000313" key="2">
    <source>
        <dbReference type="Proteomes" id="UP001055048"/>
    </source>
</evidence>
<protein>
    <recommendedName>
        <fullName evidence="3">S26 family signal peptidase</fullName>
    </recommendedName>
</protein>
<dbReference type="InterPro" id="IPR036286">
    <property type="entry name" value="LexA/Signal_pep-like_sf"/>
</dbReference>
<evidence type="ECO:0008006" key="3">
    <source>
        <dbReference type="Google" id="ProtNLM"/>
    </source>
</evidence>
<dbReference type="SUPFAM" id="SSF51306">
    <property type="entry name" value="LexA/Signal peptidase"/>
    <property type="match status" value="1"/>
</dbReference>
<gene>
    <name evidence="1" type="ORF">CE91St12_13890</name>
</gene>
<proteinExistence type="predicted"/>
<organism evidence="1 2">
    <name type="scientific">Bacteroides uniformis</name>
    <dbReference type="NCBI Taxonomy" id="820"/>
    <lineage>
        <taxon>Bacteria</taxon>
        <taxon>Pseudomonadati</taxon>
        <taxon>Bacteroidota</taxon>
        <taxon>Bacteroidia</taxon>
        <taxon>Bacteroidales</taxon>
        <taxon>Bacteroidaceae</taxon>
        <taxon>Bacteroides</taxon>
    </lineage>
</organism>
<sequence>MRKIPNELFFSRVEAEIAGGRPVRFRLKGWSMFPLLRDGRDEVVLYPCTEDELQPMDVVLFRYNGRHVLHRIIRREGTRLYIRGDGSFVAREQCTVADVVGKVRFVIRPSGKVLSVSSRRWRLPGMLWNRMGIFRNPLLRILRCLAG</sequence>
<comment type="caution">
    <text evidence="1">The sequence shown here is derived from an EMBL/GenBank/DDBJ whole genome shotgun (WGS) entry which is preliminary data.</text>
</comment>